<evidence type="ECO:0000313" key="4">
    <source>
        <dbReference type="EMBL" id="ACB24919.1"/>
    </source>
</evidence>
<name>B1M442_METRJ</name>
<feature type="compositionally biased region" description="Basic and acidic residues" evidence="1">
    <location>
        <begin position="81"/>
        <end position="119"/>
    </location>
</feature>
<feature type="signal peptide" evidence="2">
    <location>
        <begin position="1"/>
        <end position="21"/>
    </location>
</feature>
<keyword evidence="2" id="KW-0732">Signal</keyword>
<evidence type="ECO:0000313" key="5">
    <source>
        <dbReference type="Proteomes" id="UP000006589"/>
    </source>
</evidence>
<feature type="domain" description="Extensin-like C-terminal" evidence="3">
    <location>
        <begin position="153"/>
        <end position="327"/>
    </location>
</feature>
<feature type="compositionally biased region" description="Pro residues" evidence="1">
    <location>
        <begin position="122"/>
        <end position="131"/>
    </location>
</feature>
<dbReference type="HOGENOM" id="CLU_043272_1_0_5"/>
<dbReference type="GeneID" id="6138979"/>
<feature type="chain" id="PRO_5002768445" evidence="2">
    <location>
        <begin position="22"/>
        <end position="327"/>
    </location>
</feature>
<gene>
    <name evidence="4" type="ordered locus">Mrad2831_2935</name>
</gene>
<evidence type="ECO:0000256" key="1">
    <source>
        <dbReference type="SAM" id="MobiDB-lite"/>
    </source>
</evidence>
<dbReference type="Pfam" id="PF06904">
    <property type="entry name" value="Extensin-like_C"/>
    <property type="match status" value="1"/>
</dbReference>
<dbReference type="eggNOG" id="COG3921">
    <property type="taxonomic scope" value="Bacteria"/>
</dbReference>
<protein>
    <submittedName>
        <fullName evidence="4">Extensin family protein</fullName>
    </submittedName>
</protein>
<feature type="region of interest" description="Disordered" evidence="1">
    <location>
        <begin position="38"/>
        <end position="137"/>
    </location>
</feature>
<accession>B1M442</accession>
<dbReference type="RefSeq" id="WP_012319886.1">
    <property type="nucleotide sequence ID" value="NC_010505.1"/>
</dbReference>
<reference evidence="4 5" key="1">
    <citation type="submission" date="2008-03" db="EMBL/GenBank/DDBJ databases">
        <title>Complete sequence of chromosome of Methylobacterium radiotolerans JCM 2831.</title>
        <authorList>
            <consortium name="US DOE Joint Genome Institute"/>
            <person name="Copeland A."/>
            <person name="Lucas S."/>
            <person name="Lapidus A."/>
            <person name="Glavina del Rio T."/>
            <person name="Dalin E."/>
            <person name="Tice H."/>
            <person name="Bruce D."/>
            <person name="Goodwin L."/>
            <person name="Pitluck S."/>
            <person name="Kiss H."/>
            <person name="Brettin T."/>
            <person name="Detter J.C."/>
            <person name="Han C."/>
            <person name="Kuske C.R."/>
            <person name="Schmutz J."/>
            <person name="Larimer F."/>
            <person name="Land M."/>
            <person name="Hauser L."/>
            <person name="Kyrpides N."/>
            <person name="Mikhailova N."/>
            <person name="Marx C.J."/>
            <person name="Richardson P."/>
        </authorList>
    </citation>
    <scope>NUCLEOTIDE SEQUENCE [LARGE SCALE GENOMIC DNA]</scope>
    <source>
        <strain evidence="5">ATCC 27329 / DSM 1819 / JCM 2831 / NBRC 15690 / NCIMB 10815 / 0-1</strain>
    </source>
</reference>
<feature type="compositionally biased region" description="Pro residues" evidence="1">
    <location>
        <begin position="59"/>
        <end position="71"/>
    </location>
</feature>
<evidence type="ECO:0000259" key="3">
    <source>
        <dbReference type="Pfam" id="PF06904"/>
    </source>
</evidence>
<dbReference type="KEGG" id="mrd:Mrad2831_2935"/>
<sequence length="327" mass="34202">MPGRSLSTLRPALVLAGGALAAGLAFPVSPVRAIEAPAATVPTPPPLPPERPEALKPPVADPAPPTPPARPPELKPAVAEPSKEPVREPSRETGREKPSDAAQETGKDAGKDAAREAAKPEIPSPPPAPPERPPELSGAAALALKVTPPDDSACRTRLKRLGVDFEPLPPISEGQCTAPLPLKVTKFADGVALPQGATLTCRTAEALARWVTEVQVEAERTLKHPVTALELGGSYVCRGQNHDVDAKLSEHAFANAADIMGFAFAGRANIPVKAMPDGSEEAQFLGAVRAKACGFFRTVLGPGSNAAHANHFHLDERERNAGHRLCQ</sequence>
<proteinExistence type="predicted"/>
<dbReference type="OrthoDB" id="9809788at2"/>
<organism evidence="4 5">
    <name type="scientific">Methylobacterium radiotolerans (strain ATCC 27329 / DSM 1819 / JCM 2831 / NBRC 15690 / NCIMB 10815 / 0-1)</name>
    <dbReference type="NCBI Taxonomy" id="426355"/>
    <lineage>
        <taxon>Bacteria</taxon>
        <taxon>Pseudomonadati</taxon>
        <taxon>Pseudomonadota</taxon>
        <taxon>Alphaproteobacteria</taxon>
        <taxon>Hyphomicrobiales</taxon>
        <taxon>Methylobacteriaceae</taxon>
        <taxon>Methylobacterium</taxon>
    </lineage>
</organism>
<dbReference type="EMBL" id="CP001001">
    <property type="protein sequence ID" value="ACB24919.1"/>
    <property type="molecule type" value="Genomic_DNA"/>
</dbReference>
<dbReference type="InterPro" id="IPR009683">
    <property type="entry name" value="Extensin-like_C"/>
</dbReference>
<evidence type="ECO:0000256" key="2">
    <source>
        <dbReference type="SAM" id="SignalP"/>
    </source>
</evidence>
<dbReference type="PATRIC" id="fig|426355.14.peg.3003"/>
<dbReference type="STRING" id="426355.Mrad2831_2935"/>
<dbReference type="Proteomes" id="UP000006589">
    <property type="component" value="Chromosome"/>
</dbReference>
<dbReference type="AlphaFoldDB" id="B1M442"/>